<comment type="caution">
    <text evidence="3">The sequence shown here is derived from an EMBL/GenBank/DDBJ whole genome shotgun (WGS) entry which is preliminary data.</text>
</comment>
<dbReference type="PANTHER" id="PTHR45631">
    <property type="entry name" value="OS07G0107800 PROTEIN-RELATED"/>
    <property type="match status" value="1"/>
</dbReference>
<dbReference type="InterPro" id="IPR024788">
    <property type="entry name" value="Malectin-like_Carb-bd_dom"/>
</dbReference>
<gene>
    <name evidence="3" type="ORF">R1sor_016607</name>
</gene>
<evidence type="ECO:0000313" key="4">
    <source>
        <dbReference type="Proteomes" id="UP001633002"/>
    </source>
</evidence>
<protein>
    <recommendedName>
        <fullName evidence="2">Malectin-like domain-containing protein</fullName>
    </recommendedName>
</protein>
<sequence length="605" mass="68508">MASQLHCCTERRATKLQNSVADCRMILISILVLSTLYRTAVCEGLPIEPFGYINLDCGGEDGYNDTLTGLGWVWDKDYLESSDRLLSENLTFSTKVVMNDSSVTSRNNAQQLGTARIFMFRKSQLNDSYTKYCYRFNLSLSNNKSSSYLVRAMFPPRNLSNSSGVPNGGTSEIFYLGVDTSLFPVVPDEYEPVTVELLVTSLDDNLDICLLPDMYQRENAKLYAKLNNQDYYDYDNADAVAAMSSLEIRSVPELLYPVFDRGKFDVSGRTVNPTVNYYVTLCRLNFGGNESSPAIRYPLDKYDRLWYGAPRGSYLWDTERNSKEYYWYREPDVYELERARTMVDTKTDPRSKFEFKSMNFSAVSGESSAVNDLFQVPPAVWASAWEGVNLNSTISFSLDVGSSWMSHRTEPFYYSLSIVFFDVNADTEQSRSVSVSNKDEDDASQWILQDANVPTTRPYIWSEGRFDFYGGHIPTFEIGPAANSTLPAMINALELYGVVENVYRKTYSDSVSSARILLDNSPISSHIDSFGDPCLPLPWNWVKCGQLKEGAEYIEEINLRSRGLQGNLTEDFKLQTWLQVLDLSNNSFHGILPSTFSTYSNLAEL</sequence>
<proteinExistence type="predicted"/>
<evidence type="ECO:0000256" key="1">
    <source>
        <dbReference type="ARBA" id="ARBA00004167"/>
    </source>
</evidence>
<dbReference type="PANTHER" id="PTHR45631:SF68">
    <property type="entry name" value="REPEAT FAMILY PROTEIN, PUTATIVE, EXPRESSED-RELATED"/>
    <property type="match status" value="1"/>
</dbReference>
<dbReference type="GO" id="GO:0016020">
    <property type="term" value="C:membrane"/>
    <property type="evidence" value="ECO:0007669"/>
    <property type="project" value="UniProtKB-SubCell"/>
</dbReference>
<dbReference type="Gene3D" id="3.80.10.10">
    <property type="entry name" value="Ribonuclease Inhibitor"/>
    <property type="match status" value="1"/>
</dbReference>
<dbReference type="EMBL" id="JBJQOH010000004">
    <property type="protein sequence ID" value="KAL3690298.1"/>
    <property type="molecule type" value="Genomic_DNA"/>
</dbReference>
<comment type="subcellular location">
    <subcellularLocation>
        <location evidence="1">Membrane</location>
        <topology evidence="1">Single-pass membrane protein</topology>
    </subcellularLocation>
</comment>
<dbReference type="AlphaFoldDB" id="A0ABD3HFV7"/>
<evidence type="ECO:0000313" key="3">
    <source>
        <dbReference type="EMBL" id="KAL3690298.1"/>
    </source>
</evidence>
<evidence type="ECO:0000259" key="2">
    <source>
        <dbReference type="Pfam" id="PF12819"/>
    </source>
</evidence>
<dbReference type="SUPFAM" id="SSF52058">
    <property type="entry name" value="L domain-like"/>
    <property type="match status" value="1"/>
</dbReference>
<dbReference type="Pfam" id="PF12819">
    <property type="entry name" value="Malectin_like"/>
    <property type="match status" value="2"/>
</dbReference>
<feature type="domain" description="Malectin-like" evidence="2">
    <location>
        <begin position="55"/>
        <end position="211"/>
    </location>
</feature>
<organism evidence="3 4">
    <name type="scientific">Riccia sorocarpa</name>
    <dbReference type="NCBI Taxonomy" id="122646"/>
    <lineage>
        <taxon>Eukaryota</taxon>
        <taxon>Viridiplantae</taxon>
        <taxon>Streptophyta</taxon>
        <taxon>Embryophyta</taxon>
        <taxon>Marchantiophyta</taxon>
        <taxon>Marchantiopsida</taxon>
        <taxon>Marchantiidae</taxon>
        <taxon>Marchantiales</taxon>
        <taxon>Ricciaceae</taxon>
        <taxon>Riccia</taxon>
    </lineage>
</organism>
<reference evidence="3 4" key="1">
    <citation type="submission" date="2024-09" db="EMBL/GenBank/DDBJ databases">
        <title>Chromosome-scale assembly of Riccia sorocarpa.</title>
        <authorList>
            <person name="Paukszto L."/>
        </authorList>
    </citation>
    <scope>NUCLEOTIDE SEQUENCE [LARGE SCALE GENOMIC DNA]</scope>
    <source>
        <strain evidence="3">LP-2024</strain>
        <tissue evidence="3">Aerial parts of the thallus</tissue>
    </source>
</reference>
<dbReference type="Proteomes" id="UP001633002">
    <property type="component" value="Unassembled WGS sequence"/>
</dbReference>
<dbReference type="InterPro" id="IPR032675">
    <property type="entry name" value="LRR_dom_sf"/>
</dbReference>
<feature type="domain" description="Malectin-like" evidence="2">
    <location>
        <begin position="239"/>
        <end position="497"/>
    </location>
</feature>
<name>A0ABD3HFV7_9MARC</name>
<keyword evidence="4" id="KW-1185">Reference proteome</keyword>
<accession>A0ABD3HFV7</accession>